<evidence type="ECO:0000256" key="3">
    <source>
        <dbReference type="SAM" id="MobiDB-lite"/>
    </source>
</evidence>
<dbReference type="GO" id="GO:0008270">
    <property type="term" value="F:zinc ion binding"/>
    <property type="evidence" value="ECO:0007669"/>
    <property type="project" value="InterPro"/>
</dbReference>
<proteinExistence type="predicted"/>
<dbReference type="Pfam" id="PF11951">
    <property type="entry name" value="Fungal_trans_2"/>
    <property type="match status" value="1"/>
</dbReference>
<reference evidence="6" key="1">
    <citation type="submission" date="2020-01" db="EMBL/GenBank/DDBJ databases">
        <authorList>
            <consortium name="DOE Joint Genome Institute"/>
            <person name="Haridas S."/>
            <person name="Albert R."/>
            <person name="Binder M."/>
            <person name="Bloem J."/>
            <person name="Labutti K."/>
            <person name="Salamov A."/>
            <person name="Andreopoulos B."/>
            <person name="Baker S.E."/>
            <person name="Barry K."/>
            <person name="Bills G."/>
            <person name="Bluhm B.H."/>
            <person name="Cannon C."/>
            <person name="Castanera R."/>
            <person name="Culley D.E."/>
            <person name="Daum C."/>
            <person name="Ezra D."/>
            <person name="Gonzalez J.B."/>
            <person name="Henrissat B."/>
            <person name="Kuo A."/>
            <person name="Liang C."/>
            <person name="Lipzen A."/>
            <person name="Lutzoni F."/>
            <person name="Magnuson J."/>
            <person name="Mondo S."/>
            <person name="Nolan M."/>
            <person name="Ohm R."/>
            <person name="Pangilinan J."/>
            <person name="Park H.-J."/>
            <person name="Ramirez L."/>
            <person name="Alfaro M."/>
            <person name="Sun H."/>
            <person name="Tritt A."/>
            <person name="Yoshinaga Y."/>
            <person name="Zwiers L.-H."/>
            <person name="Turgeon B.G."/>
            <person name="Goodwin S.B."/>
            <person name="Spatafora J.W."/>
            <person name="Crous P.W."/>
            <person name="Grigoriev I.V."/>
        </authorList>
    </citation>
    <scope>NUCLEOTIDE SEQUENCE</scope>
    <source>
        <strain evidence="6">CBS 342.82</strain>
    </source>
</reference>
<dbReference type="CDD" id="cd00067">
    <property type="entry name" value="GAL4"/>
    <property type="match status" value="1"/>
</dbReference>
<dbReference type="SUPFAM" id="SSF57701">
    <property type="entry name" value="Zn2/Cys6 DNA-binding domain"/>
    <property type="match status" value="1"/>
</dbReference>
<dbReference type="InterPro" id="IPR036864">
    <property type="entry name" value="Zn2-C6_fun-type_DNA-bd_sf"/>
</dbReference>
<reference evidence="6" key="3">
    <citation type="submission" date="2025-08" db="UniProtKB">
        <authorList>
            <consortium name="RefSeq"/>
        </authorList>
    </citation>
    <scope>IDENTIFICATION</scope>
    <source>
        <strain evidence="6">CBS 342.82</strain>
    </source>
</reference>
<dbReference type="InterPro" id="IPR021858">
    <property type="entry name" value="Fun_TF"/>
</dbReference>
<sequence>MPRSKRDTGVEPKTRSRTGCWPCKARKVKCGEERPVCTNCTKNGEVCDYSIRLNWGGRSRKDKDGTPTDGGFTFISSPTGSAASGNEHEHVFSAQHIAQMAFEPHGYYAEPVLIHIPRALEPLPAELVENQMNLLYFHHFINHTGRILHLLHLLLAFSASHRAKLLDHPEPANRIAGWMSDVIPALRAALEPHSIPSPTDPLDPASLAPLATAIMLASLEIVTPNTFPVRISWQQHLEVAKQMIVARGGLHHLAHSRADGARDKAIFFLSRWFAYLDVLGSLSNRLRSPLFGAYREDGGGMWLVNRDDTEVYQIDCFFGFTGRCIALLAQVAELAAQCDAERIDPATNTVRLNWQPESHHRTAAEDLQSRLHASATAPFRGCMHASSPADLSLASTPTRAAEISATNTAFHHAGHIYLSRRVLNLPASDPQIQSRVALIRSALLSVRRGSSAESCLIWPIFVAGCESISAEDREVFEERLQGVEGWGMPRVRRARELMRTVWEQGGNLHGGARCGWEMLAEGEFFG</sequence>
<dbReference type="GO" id="GO:0000981">
    <property type="term" value="F:DNA-binding transcription factor activity, RNA polymerase II-specific"/>
    <property type="evidence" value="ECO:0007669"/>
    <property type="project" value="InterPro"/>
</dbReference>
<dbReference type="RefSeq" id="XP_033461072.1">
    <property type="nucleotide sequence ID" value="XM_033601133.1"/>
</dbReference>
<feature type="region of interest" description="Disordered" evidence="3">
    <location>
        <begin position="58"/>
        <end position="86"/>
    </location>
</feature>
<comment type="subcellular location">
    <subcellularLocation>
        <location evidence="1">Nucleus</location>
    </subcellularLocation>
</comment>
<evidence type="ECO:0000256" key="1">
    <source>
        <dbReference type="ARBA" id="ARBA00004123"/>
    </source>
</evidence>
<dbReference type="GO" id="GO:0005634">
    <property type="term" value="C:nucleus"/>
    <property type="evidence" value="ECO:0007669"/>
    <property type="project" value="UniProtKB-SubCell"/>
</dbReference>
<dbReference type="GO" id="GO:0000976">
    <property type="term" value="F:transcription cis-regulatory region binding"/>
    <property type="evidence" value="ECO:0007669"/>
    <property type="project" value="TreeGrafter"/>
</dbReference>
<evidence type="ECO:0000259" key="4">
    <source>
        <dbReference type="PROSITE" id="PS50048"/>
    </source>
</evidence>
<gene>
    <name evidence="6" type="ORF">K489DRAFT_316112</name>
</gene>
<protein>
    <recommendedName>
        <fullName evidence="4">Zn(2)-C6 fungal-type domain-containing protein</fullName>
    </recommendedName>
</protein>
<dbReference type="GeneID" id="54358933"/>
<reference evidence="6" key="2">
    <citation type="submission" date="2020-04" db="EMBL/GenBank/DDBJ databases">
        <authorList>
            <consortium name="NCBI Genome Project"/>
        </authorList>
    </citation>
    <scope>NUCLEOTIDE SEQUENCE</scope>
    <source>
        <strain evidence="6">CBS 342.82</strain>
    </source>
</reference>
<dbReference type="AlphaFoldDB" id="A0A6J3M7J6"/>
<dbReference type="SMART" id="SM00066">
    <property type="entry name" value="GAL4"/>
    <property type="match status" value="1"/>
</dbReference>
<dbReference type="Proteomes" id="UP000504637">
    <property type="component" value="Unplaced"/>
</dbReference>
<keyword evidence="2" id="KW-0539">Nucleus</keyword>
<accession>A0A6J3M7J6</accession>
<dbReference type="PANTHER" id="PTHR37534">
    <property type="entry name" value="TRANSCRIPTIONAL ACTIVATOR PROTEIN UGA3"/>
    <property type="match status" value="1"/>
</dbReference>
<dbReference type="PROSITE" id="PS00463">
    <property type="entry name" value="ZN2_CY6_FUNGAL_1"/>
    <property type="match status" value="1"/>
</dbReference>
<dbReference type="PROSITE" id="PS50048">
    <property type="entry name" value="ZN2_CY6_FUNGAL_2"/>
    <property type="match status" value="1"/>
</dbReference>
<keyword evidence="5" id="KW-1185">Reference proteome</keyword>
<organism evidence="6">
    <name type="scientific">Dissoconium aciculare CBS 342.82</name>
    <dbReference type="NCBI Taxonomy" id="1314786"/>
    <lineage>
        <taxon>Eukaryota</taxon>
        <taxon>Fungi</taxon>
        <taxon>Dikarya</taxon>
        <taxon>Ascomycota</taxon>
        <taxon>Pezizomycotina</taxon>
        <taxon>Dothideomycetes</taxon>
        <taxon>Dothideomycetidae</taxon>
        <taxon>Mycosphaerellales</taxon>
        <taxon>Dissoconiaceae</taxon>
        <taxon>Dissoconium</taxon>
    </lineage>
</organism>
<evidence type="ECO:0000313" key="6">
    <source>
        <dbReference type="RefSeq" id="XP_033461072.1"/>
    </source>
</evidence>
<evidence type="ECO:0000313" key="5">
    <source>
        <dbReference type="Proteomes" id="UP000504637"/>
    </source>
</evidence>
<dbReference type="Gene3D" id="4.10.240.10">
    <property type="entry name" value="Zn(2)-C6 fungal-type DNA-binding domain"/>
    <property type="match status" value="1"/>
</dbReference>
<dbReference type="PANTHER" id="PTHR37534:SF43">
    <property type="entry name" value="FINGER DOMAIN PROTEIN, PUTATIVE (AFU_ORTHOLOGUE AFUA_1G01850)-RELATED"/>
    <property type="match status" value="1"/>
</dbReference>
<feature type="domain" description="Zn(2)-C6 fungal-type" evidence="4">
    <location>
        <begin position="19"/>
        <end position="49"/>
    </location>
</feature>
<dbReference type="Pfam" id="PF00172">
    <property type="entry name" value="Zn_clus"/>
    <property type="match status" value="1"/>
</dbReference>
<dbReference type="InterPro" id="IPR001138">
    <property type="entry name" value="Zn2Cys6_DnaBD"/>
</dbReference>
<feature type="compositionally biased region" description="Polar residues" evidence="3">
    <location>
        <begin position="74"/>
        <end position="84"/>
    </location>
</feature>
<dbReference type="GO" id="GO:0045944">
    <property type="term" value="P:positive regulation of transcription by RNA polymerase II"/>
    <property type="evidence" value="ECO:0007669"/>
    <property type="project" value="TreeGrafter"/>
</dbReference>
<dbReference type="OrthoDB" id="5229455at2759"/>
<name>A0A6J3M7J6_9PEZI</name>
<evidence type="ECO:0000256" key="2">
    <source>
        <dbReference type="ARBA" id="ARBA00023242"/>
    </source>
</evidence>